<evidence type="ECO:0000259" key="3">
    <source>
        <dbReference type="Pfam" id="PF01276"/>
    </source>
</evidence>
<dbReference type="Pfam" id="PF01276">
    <property type="entry name" value="OKR_DC_1"/>
    <property type="match status" value="1"/>
</dbReference>
<dbReference type="Gene3D" id="3.40.640.10">
    <property type="entry name" value="Type I PLP-dependent aspartate aminotransferase-like (Major domain)"/>
    <property type="match status" value="1"/>
</dbReference>
<proteinExistence type="predicted"/>
<reference evidence="4" key="2">
    <citation type="submission" date="2021-04" db="EMBL/GenBank/DDBJ databases">
        <authorList>
            <person name="Gilroy R."/>
        </authorList>
    </citation>
    <scope>NUCLEOTIDE SEQUENCE</scope>
    <source>
        <strain evidence="4">12435</strain>
    </source>
</reference>
<sequence>MTINEYIGNYAPAWRGHTPGHKGKLDRRDVTEILDIFPGDLITRAEERGARLYGAEKLRFLVGGSSVGIKASVLASGAERIVTDVYRHRAVDEAARLAGAELVTAGGGEENGLPRLTTAEDIAGAMEKSGATAAVVQYPDYYGRTPDLAGMEREVRRLGGTLICDSAHGAHFALRPDLFPESAVMYSDACNMSAHKTLGGLTQTAFLACRGNIADKADEMLDLLGTTSPNYMLLASLELCVDNAGALAGEYDRLKKFSDGLRSRYACLPNADFTRVVFDCGRGRGREA</sequence>
<dbReference type="Proteomes" id="UP000823990">
    <property type="component" value="Unassembled WGS sequence"/>
</dbReference>
<comment type="caution">
    <text evidence="4">The sequence shown here is derived from an EMBL/GenBank/DDBJ whole genome shotgun (WGS) entry which is preliminary data.</text>
</comment>
<feature type="non-terminal residue" evidence="4">
    <location>
        <position position="288"/>
    </location>
</feature>
<gene>
    <name evidence="4" type="ORF">H9892_03680</name>
</gene>
<dbReference type="EMBL" id="DXHS01000063">
    <property type="protein sequence ID" value="HIW02418.1"/>
    <property type="molecule type" value="Genomic_DNA"/>
</dbReference>
<name>A0A9D1TR56_9FIRM</name>
<dbReference type="GO" id="GO:0003824">
    <property type="term" value="F:catalytic activity"/>
    <property type="evidence" value="ECO:0007669"/>
    <property type="project" value="InterPro"/>
</dbReference>
<accession>A0A9D1TR56</accession>
<keyword evidence="2" id="KW-0663">Pyridoxal phosphate</keyword>
<evidence type="ECO:0000313" key="5">
    <source>
        <dbReference type="Proteomes" id="UP000823990"/>
    </source>
</evidence>
<dbReference type="PANTHER" id="PTHR43277">
    <property type="entry name" value="ARGININE DECARBOXYLASE"/>
    <property type="match status" value="1"/>
</dbReference>
<feature type="domain" description="Orn/Lys/Arg decarboxylases family 1 pyridoxal-P attachment site" evidence="3">
    <location>
        <begin position="42"/>
        <end position="249"/>
    </location>
</feature>
<organism evidence="4 5">
    <name type="scientific">Candidatus Protoclostridium stercorigallinarum</name>
    <dbReference type="NCBI Taxonomy" id="2838741"/>
    <lineage>
        <taxon>Bacteria</taxon>
        <taxon>Bacillati</taxon>
        <taxon>Bacillota</taxon>
        <taxon>Clostridia</taxon>
        <taxon>Candidatus Protoclostridium</taxon>
    </lineage>
</organism>
<dbReference type="InterPro" id="IPR015421">
    <property type="entry name" value="PyrdxlP-dep_Trfase_major"/>
</dbReference>
<comment type="cofactor">
    <cofactor evidence="1">
        <name>pyridoxal 5'-phosphate</name>
        <dbReference type="ChEBI" id="CHEBI:597326"/>
    </cofactor>
</comment>
<dbReference type="InterPro" id="IPR052357">
    <property type="entry name" value="Orn_Lys_Arg_decarboxylase-I"/>
</dbReference>
<reference evidence="4" key="1">
    <citation type="journal article" date="2021" name="PeerJ">
        <title>Extensive microbial diversity within the chicken gut microbiome revealed by metagenomics and culture.</title>
        <authorList>
            <person name="Gilroy R."/>
            <person name="Ravi A."/>
            <person name="Getino M."/>
            <person name="Pursley I."/>
            <person name="Horton D.L."/>
            <person name="Alikhan N.F."/>
            <person name="Baker D."/>
            <person name="Gharbi K."/>
            <person name="Hall N."/>
            <person name="Watson M."/>
            <person name="Adriaenssens E.M."/>
            <person name="Foster-Nyarko E."/>
            <person name="Jarju S."/>
            <person name="Secka A."/>
            <person name="Antonio M."/>
            <person name="Oren A."/>
            <person name="Chaudhuri R.R."/>
            <person name="La Ragione R."/>
            <person name="Hildebrand F."/>
            <person name="Pallen M.J."/>
        </authorList>
    </citation>
    <scope>NUCLEOTIDE SEQUENCE</scope>
    <source>
        <strain evidence="4">12435</strain>
    </source>
</reference>
<protein>
    <recommendedName>
        <fullName evidence="3">Orn/Lys/Arg decarboxylases family 1 pyridoxal-P attachment site domain-containing protein</fullName>
    </recommendedName>
</protein>
<dbReference type="SUPFAM" id="SSF53383">
    <property type="entry name" value="PLP-dependent transferases"/>
    <property type="match status" value="1"/>
</dbReference>
<dbReference type="AlphaFoldDB" id="A0A9D1TR56"/>
<evidence type="ECO:0000256" key="1">
    <source>
        <dbReference type="ARBA" id="ARBA00001933"/>
    </source>
</evidence>
<dbReference type="InterPro" id="IPR015424">
    <property type="entry name" value="PyrdxlP-dep_Trfase"/>
</dbReference>
<evidence type="ECO:0000313" key="4">
    <source>
        <dbReference type="EMBL" id="HIW02418.1"/>
    </source>
</evidence>
<dbReference type="PANTHER" id="PTHR43277:SF4">
    <property type="entry name" value="ARGININE DECARBOXYLASE"/>
    <property type="match status" value="1"/>
</dbReference>
<evidence type="ECO:0000256" key="2">
    <source>
        <dbReference type="ARBA" id="ARBA00022898"/>
    </source>
</evidence>
<dbReference type="InterPro" id="IPR000310">
    <property type="entry name" value="Orn/Lys/Arg_deCO2ase_major_dom"/>
</dbReference>